<reference evidence="4 7" key="3">
    <citation type="submission" date="2016-01" db="EMBL/GenBank/DDBJ databases">
        <title>The new phylogeny of the genus Mycobacterium.</title>
        <authorList>
            <person name="Tarcisio F."/>
            <person name="Conor M."/>
            <person name="Antonella G."/>
            <person name="Elisabetta G."/>
            <person name="Giulia F.S."/>
            <person name="Sara T."/>
            <person name="Anna F."/>
            <person name="Clotilde B."/>
            <person name="Roberto B."/>
            <person name="Veronica D.S."/>
            <person name="Fabio R."/>
            <person name="Monica P."/>
            <person name="Olivier J."/>
            <person name="Enrico T."/>
            <person name="Nicola S."/>
        </authorList>
    </citation>
    <scope>NUCLEOTIDE SEQUENCE [LARGE SCALE GENOMIC DNA]</scope>
    <source>
        <strain evidence="4 7">CCUG 50187</strain>
    </source>
</reference>
<dbReference type="Proteomes" id="UP000182227">
    <property type="component" value="Unassembled WGS sequence"/>
</dbReference>
<dbReference type="PANTHER" id="PTHR33371">
    <property type="entry name" value="INTERMEMBRANE PHOSPHOLIPID TRANSPORT SYSTEM BINDING PROTEIN MLAD-RELATED"/>
    <property type="match status" value="1"/>
</dbReference>
<dbReference type="EMBL" id="LQOP01000013">
    <property type="protein sequence ID" value="ORV28045.1"/>
    <property type="molecule type" value="Genomic_DNA"/>
</dbReference>
<evidence type="ECO:0000259" key="1">
    <source>
        <dbReference type="Pfam" id="PF02470"/>
    </source>
</evidence>
<evidence type="ECO:0000313" key="6">
    <source>
        <dbReference type="Proteomes" id="UP000182227"/>
    </source>
</evidence>
<organism evidence="3 5">
    <name type="scientific">Mycolicibacterium conceptionense</name>
    <dbReference type="NCBI Taxonomy" id="451644"/>
    <lineage>
        <taxon>Bacteria</taxon>
        <taxon>Bacillati</taxon>
        <taxon>Actinomycetota</taxon>
        <taxon>Actinomycetes</taxon>
        <taxon>Mycobacteriales</taxon>
        <taxon>Mycobacteriaceae</taxon>
        <taxon>Mycolicibacterium</taxon>
    </lineage>
</organism>
<sequence>MIGRRKRLMIAAALIAVLAVVAGVGRYLITHRGHSITVTAQFDSAAGLYVGNVVAVLGVPVGQVTRVTPKGGYAEVDFTVDETVAIPADVEAVTLSTSILTDRQIELSPPYRGGPTLRNGDTIGLHRTKTPVEFDRVLGMLDKLAMSLRGDGAGGGPVADLQNAGDGVVSGHGEQIRAALDELSRALRLSSDGGARTRQQVTTIITNLGSLLDAAAGNDAKLREFGSTVRQLSQILAVEDFGSGTTGRQLNEVVEKTGQILSANRDLIKQGIANGDTSMRTLNDRQRELAEFFDVLPLMADNLYNAIDQRNGAIRAHFLADRMVFDGQMAKEVCNMMGLRQLGCSTGTLQDYGPDFGLTNMLDGLAAMGQK</sequence>
<feature type="domain" description="Mce/MlaD" evidence="1">
    <location>
        <begin position="36"/>
        <end position="110"/>
    </location>
</feature>
<dbReference type="InterPro" id="IPR052336">
    <property type="entry name" value="MlaD_Phospholipid_Transporter"/>
</dbReference>
<dbReference type="PATRIC" id="fig|451644.5.peg.1825"/>
<dbReference type="RefSeq" id="WP_019344287.1">
    <property type="nucleotide sequence ID" value="NZ_AGSZ01000134.1"/>
</dbReference>
<name>A0A0J8UDE6_9MYCO</name>
<reference evidence="2 6" key="1">
    <citation type="submission" date="2015-03" db="EMBL/GenBank/DDBJ databases">
        <authorList>
            <person name="Murphy D."/>
        </authorList>
    </citation>
    <scope>NUCLEOTIDE SEQUENCE [LARGE SCALE GENOMIC DNA]</scope>
    <source>
        <strain evidence="2 6">D16</strain>
    </source>
</reference>
<dbReference type="GO" id="GO:0005576">
    <property type="term" value="C:extracellular region"/>
    <property type="evidence" value="ECO:0007669"/>
    <property type="project" value="TreeGrafter"/>
</dbReference>
<gene>
    <name evidence="3" type="ORF">ACT17_08880</name>
    <name evidence="4" type="ORF">AWB98_10235</name>
    <name evidence="2" type="ORF">BN970_05925</name>
</gene>
<dbReference type="Proteomes" id="UP000193811">
    <property type="component" value="Unassembled WGS sequence"/>
</dbReference>
<dbReference type="InterPro" id="IPR003399">
    <property type="entry name" value="Mce/MlaD"/>
</dbReference>
<evidence type="ECO:0000313" key="5">
    <source>
        <dbReference type="Proteomes" id="UP000037594"/>
    </source>
</evidence>
<evidence type="ECO:0000313" key="2">
    <source>
        <dbReference type="EMBL" id="CQD23575.1"/>
    </source>
</evidence>
<evidence type="ECO:0000313" key="3">
    <source>
        <dbReference type="EMBL" id="KMV18982.1"/>
    </source>
</evidence>
<dbReference type="Proteomes" id="UP000037594">
    <property type="component" value="Unassembled WGS sequence"/>
</dbReference>
<dbReference type="EMBL" id="LFOD01000005">
    <property type="protein sequence ID" value="KMV18982.1"/>
    <property type="molecule type" value="Genomic_DNA"/>
</dbReference>
<evidence type="ECO:0000313" key="7">
    <source>
        <dbReference type="Proteomes" id="UP000193811"/>
    </source>
</evidence>
<accession>A0A0J8UDE6</accession>
<dbReference type="GeneID" id="44295828"/>
<dbReference type="InterPro" id="IPR005693">
    <property type="entry name" value="Mce"/>
</dbReference>
<proteinExistence type="predicted"/>
<protein>
    <submittedName>
        <fullName evidence="3">Mammalian cell entry protein</fullName>
    </submittedName>
    <submittedName>
        <fullName evidence="2">Putative Mce family protein</fullName>
    </submittedName>
</protein>
<dbReference type="NCBIfam" id="TIGR00996">
    <property type="entry name" value="Mtu_fam_mce"/>
    <property type="match status" value="1"/>
</dbReference>
<dbReference type="EMBL" id="CTEF01000006">
    <property type="protein sequence ID" value="CQD23575.1"/>
    <property type="molecule type" value="Genomic_DNA"/>
</dbReference>
<dbReference type="PANTHER" id="PTHR33371:SF4">
    <property type="entry name" value="INTERMEMBRANE PHOSPHOLIPID TRANSPORT SYSTEM BINDING PROTEIN MLAD"/>
    <property type="match status" value="1"/>
</dbReference>
<reference evidence="3 5" key="2">
    <citation type="submission" date="2015-06" db="EMBL/GenBank/DDBJ databases">
        <title>Genome sequence of Mycobacterium conceptionense strain MLE.</title>
        <authorList>
            <person name="Greninger A.L."/>
            <person name="Cunningham G."/>
            <person name="Chiu C.Y."/>
            <person name="Miller S."/>
        </authorList>
    </citation>
    <scope>NUCLEOTIDE SEQUENCE [LARGE SCALE GENOMIC DNA]</scope>
    <source>
        <strain evidence="3 5">MLE</strain>
    </source>
</reference>
<dbReference type="Pfam" id="PF02470">
    <property type="entry name" value="MlaD"/>
    <property type="match status" value="1"/>
</dbReference>
<dbReference type="AlphaFoldDB" id="A0A0J8UDE6"/>
<keyword evidence="7" id="KW-1185">Reference proteome</keyword>
<evidence type="ECO:0000313" key="4">
    <source>
        <dbReference type="EMBL" id="ORV28045.1"/>
    </source>
</evidence>